<reference evidence="1" key="1">
    <citation type="submission" date="2020-06" db="EMBL/GenBank/DDBJ databases">
        <authorList>
            <consortium name="Plant Systems Biology data submission"/>
        </authorList>
    </citation>
    <scope>NUCLEOTIDE SEQUENCE</scope>
    <source>
        <strain evidence="1">D6</strain>
    </source>
</reference>
<gene>
    <name evidence="1" type="ORF">SEMRO_1294_G260160.1</name>
</gene>
<comment type="caution">
    <text evidence="1">The sequence shown here is derived from an EMBL/GenBank/DDBJ whole genome shotgun (WGS) entry which is preliminary data.</text>
</comment>
<dbReference type="EMBL" id="CAICTM010001292">
    <property type="protein sequence ID" value="CAB9522357.1"/>
    <property type="molecule type" value="Genomic_DNA"/>
</dbReference>
<dbReference type="AlphaFoldDB" id="A0A9N8HRA0"/>
<keyword evidence="1" id="KW-0695">RNA-directed DNA polymerase</keyword>
<keyword evidence="2" id="KW-1185">Reference proteome</keyword>
<evidence type="ECO:0000313" key="1">
    <source>
        <dbReference type="EMBL" id="CAB9522357.1"/>
    </source>
</evidence>
<sequence length="347" mass="39678">MARAYLQEANLPKNFWFWAVREAFFRMNLLPVNIGPRGTKHSEQHLSTPFELFYGCKPDMCVLFKFGSVGFFYRPVDGSRSRTKFEVQTFPGIALGRSDTTNGMIFWCPETKRFCTAADYFLDESRHVRNFFPELVNNGGFELKLCEHGLHGKAIKHPPGSTVTFRLPGPVQPSERPLFTSGEVIGLPMKRGSPYYTVKLQDDTTVALDPAELWEPDDALAGLELIDDPDHSDPTSPVRPAWLIQNCHVRFNHQGQMLRGYLKHTDSYSWCFRQRDRGGRVITDVPIPDLDVYWQHYLLEGLLIVGWDEPDVTLESIESGLSDLVGLIPRRIRWDQASEYIHRGGRS</sequence>
<dbReference type="Proteomes" id="UP001153069">
    <property type="component" value="Unassembled WGS sequence"/>
</dbReference>
<keyword evidence="1" id="KW-0808">Transferase</keyword>
<accession>A0A9N8HRA0</accession>
<keyword evidence="1" id="KW-0548">Nucleotidyltransferase</keyword>
<evidence type="ECO:0000313" key="2">
    <source>
        <dbReference type="Proteomes" id="UP001153069"/>
    </source>
</evidence>
<protein>
    <submittedName>
        <fullName evidence="1">Reverse transcriptase (RNA-dependent DNA polymerase)</fullName>
    </submittedName>
</protein>
<proteinExistence type="predicted"/>
<dbReference type="GO" id="GO:0003964">
    <property type="term" value="F:RNA-directed DNA polymerase activity"/>
    <property type="evidence" value="ECO:0007669"/>
    <property type="project" value="UniProtKB-KW"/>
</dbReference>
<organism evidence="1 2">
    <name type="scientific">Seminavis robusta</name>
    <dbReference type="NCBI Taxonomy" id="568900"/>
    <lineage>
        <taxon>Eukaryota</taxon>
        <taxon>Sar</taxon>
        <taxon>Stramenopiles</taxon>
        <taxon>Ochrophyta</taxon>
        <taxon>Bacillariophyta</taxon>
        <taxon>Bacillariophyceae</taxon>
        <taxon>Bacillariophycidae</taxon>
        <taxon>Naviculales</taxon>
        <taxon>Naviculaceae</taxon>
        <taxon>Seminavis</taxon>
    </lineage>
</organism>
<name>A0A9N8HRA0_9STRA</name>
<dbReference type="OrthoDB" id="55824at2759"/>